<feature type="domain" description="NADP-dependent oxidoreductase" evidence="2">
    <location>
        <begin position="15"/>
        <end position="304"/>
    </location>
</feature>
<proteinExistence type="predicted"/>
<dbReference type="InterPro" id="IPR023210">
    <property type="entry name" value="NADP_OxRdtase_dom"/>
</dbReference>
<dbReference type="InterPro" id="IPR050791">
    <property type="entry name" value="Aldo-Keto_reductase"/>
</dbReference>
<dbReference type="InterPro" id="IPR036812">
    <property type="entry name" value="NAD(P)_OxRdtase_dom_sf"/>
</dbReference>
<dbReference type="Proteomes" id="UP000245680">
    <property type="component" value="Unassembled WGS sequence"/>
</dbReference>
<comment type="caution">
    <text evidence="3">The sequence shown here is derived from an EMBL/GenBank/DDBJ whole genome shotgun (WGS) entry which is preliminary data.</text>
</comment>
<dbReference type="AlphaFoldDB" id="A0A2V2LC91"/>
<reference evidence="3 4" key="1">
    <citation type="submission" date="2018-05" db="EMBL/GenBank/DDBJ databases">
        <title>Rhodobacteraceae gen. nov., sp. nov. isolated from sea water.</title>
        <authorList>
            <person name="Ren Y."/>
        </authorList>
    </citation>
    <scope>NUCLEOTIDE SEQUENCE [LARGE SCALE GENOMIC DNA]</scope>
    <source>
        <strain evidence="3 4">TG-679</strain>
    </source>
</reference>
<dbReference type="PANTHER" id="PTHR43625:SF40">
    <property type="entry name" value="ALDO-KETO REDUCTASE YAKC [NADP(+)]"/>
    <property type="match status" value="1"/>
</dbReference>
<dbReference type="Pfam" id="PF00248">
    <property type="entry name" value="Aldo_ket_red"/>
    <property type="match status" value="1"/>
</dbReference>
<accession>A0A2V2LC91</accession>
<evidence type="ECO:0000259" key="2">
    <source>
        <dbReference type="Pfam" id="PF00248"/>
    </source>
</evidence>
<name>A0A2V2LC91_9RHOB</name>
<keyword evidence="1" id="KW-0560">Oxidoreductase</keyword>
<dbReference type="PANTHER" id="PTHR43625">
    <property type="entry name" value="AFLATOXIN B1 ALDEHYDE REDUCTASE"/>
    <property type="match status" value="1"/>
</dbReference>
<evidence type="ECO:0000313" key="4">
    <source>
        <dbReference type="Proteomes" id="UP000245680"/>
    </source>
</evidence>
<dbReference type="OrthoDB" id="9803483at2"/>
<dbReference type="GO" id="GO:0005737">
    <property type="term" value="C:cytoplasm"/>
    <property type="evidence" value="ECO:0007669"/>
    <property type="project" value="TreeGrafter"/>
</dbReference>
<evidence type="ECO:0000313" key="3">
    <source>
        <dbReference type="EMBL" id="PWR01361.1"/>
    </source>
</evidence>
<dbReference type="EMBL" id="QGKU01000052">
    <property type="protein sequence ID" value="PWR01361.1"/>
    <property type="molecule type" value="Genomic_DNA"/>
</dbReference>
<evidence type="ECO:0000256" key="1">
    <source>
        <dbReference type="ARBA" id="ARBA00023002"/>
    </source>
</evidence>
<organism evidence="3 4">
    <name type="scientific">Meridianimarinicoccus roseus</name>
    <dbReference type="NCBI Taxonomy" id="2072018"/>
    <lineage>
        <taxon>Bacteria</taxon>
        <taxon>Pseudomonadati</taxon>
        <taxon>Pseudomonadota</taxon>
        <taxon>Alphaproteobacteria</taxon>
        <taxon>Rhodobacterales</taxon>
        <taxon>Paracoccaceae</taxon>
        <taxon>Meridianimarinicoccus</taxon>
    </lineage>
</organism>
<sequence>MRRRPLGKGGPMVGAIGLGAMSFGGMFGPTRDDASMACLDAALAAGIDFWDTANIYGMGVSERVIGDYLAAHGPDVVLATKSGIVPGPPRSFNNAEDYIRAELDASLKRLRRDKVELYYVHRREAARPIEEVAETMARLIEEGLIDAYGLSEVAPATIRRAHAVHPVRAVQNEYSLWTRQPDLGVLRACTDLGIAFVAFSPLARGMLGDPPVDPAGMHDGDWRRTNPRFVAPNYAANLAAINGFRDWARGKGWTTAAAALAWVLDRGPNVIPIPGTRSAAHLADWLGADAIALTDADRAEIDALLPPGFAHGDRYSDEQMTAVERYC</sequence>
<protein>
    <submittedName>
        <fullName evidence="3">Aldo/keto reductase</fullName>
    </submittedName>
</protein>
<dbReference type="Gene3D" id="3.20.20.100">
    <property type="entry name" value="NADP-dependent oxidoreductase domain"/>
    <property type="match status" value="1"/>
</dbReference>
<keyword evidence="4" id="KW-1185">Reference proteome</keyword>
<dbReference type="SUPFAM" id="SSF51430">
    <property type="entry name" value="NAD(P)-linked oxidoreductase"/>
    <property type="match status" value="1"/>
</dbReference>
<gene>
    <name evidence="3" type="ORF">DKT77_17515</name>
</gene>
<dbReference type="GO" id="GO:0016491">
    <property type="term" value="F:oxidoreductase activity"/>
    <property type="evidence" value="ECO:0007669"/>
    <property type="project" value="UniProtKB-KW"/>
</dbReference>